<sequence>MSLTAKQFVATWLLLSGVAASAVAAESQNTQQVYEMEKMTATQAYQEGKLLRAQLKNIKARPFLKYAADKGDAQAAYLYAMELSNYNTTIRTPPKAQEYLLKAAREGNRQAMQHLYLKGDWLRIRERKYWQNHYHDALVTLGQTDPAQALYGLAQYYEKSAPELSEYYLKKSMTFDVPRALMQKAAELEQGAGTYLLPGGRDKAVSKLYEQAADTGYMPAIRNYIQRLEDEGNYQEAFKWRERAVKEGDLTSLAAVAIILSGYSSNYSFIQEDLAKAKAYYDVYLETAGTDRLDVLYQNVERHYSDIMKTISPKDVEKSKAIEVKLKKQQAFYNHDLYWDI</sequence>
<accession>A0ABS7YJH0</accession>
<proteinExistence type="predicted"/>
<reference evidence="3" key="1">
    <citation type="submission" date="2023-07" db="EMBL/GenBank/DDBJ databases">
        <title>Molecular identification of indigenous halophilic bacteria isolated from red sea cost, biodegradation of synthetic dyes and assessment of degraded metabolite toxicity.</title>
        <authorList>
            <person name="Chaieb K."/>
            <person name="Altayb H.N."/>
        </authorList>
    </citation>
    <scope>NUCLEOTIDE SEQUENCE [LARGE SCALE GENOMIC DNA]</scope>
    <source>
        <strain evidence="3">K20</strain>
    </source>
</reference>
<dbReference type="SUPFAM" id="SSF81901">
    <property type="entry name" value="HCP-like"/>
    <property type="match status" value="1"/>
</dbReference>
<evidence type="ECO:0000313" key="3">
    <source>
        <dbReference type="Proteomes" id="UP001199044"/>
    </source>
</evidence>
<keyword evidence="1" id="KW-0732">Signal</keyword>
<feature type="chain" id="PRO_5046701259" evidence="1">
    <location>
        <begin position="25"/>
        <end position="341"/>
    </location>
</feature>
<evidence type="ECO:0000313" key="2">
    <source>
        <dbReference type="EMBL" id="MCA2015828.1"/>
    </source>
</evidence>
<dbReference type="Gene3D" id="1.25.40.10">
    <property type="entry name" value="Tetratricopeptide repeat domain"/>
    <property type="match status" value="1"/>
</dbReference>
<comment type="caution">
    <text evidence="2">The sequence shown here is derived from an EMBL/GenBank/DDBJ whole genome shotgun (WGS) entry which is preliminary data.</text>
</comment>
<keyword evidence="3" id="KW-1185">Reference proteome</keyword>
<evidence type="ECO:0000256" key="1">
    <source>
        <dbReference type="SAM" id="SignalP"/>
    </source>
</evidence>
<gene>
    <name evidence="2" type="ORF">LDJ79_06875</name>
</gene>
<name>A0ABS7YJH0_9VIBR</name>
<dbReference type="EMBL" id="JAIWIU010000041">
    <property type="protein sequence ID" value="MCA2015828.1"/>
    <property type="molecule type" value="Genomic_DNA"/>
</dbReference>
<dbReference type="InterPro" id="IPR011990">
    <property type="entry name" value="TPR-like_helical_dom_sf"/>
</dbReference>
<dbReference type="Proteomes" id="UP001199044">
    <property type="component" value="Unassembled WGS sequence"/>
</dbReference>
<protein>
    <submittedName>
        <fullName evidence="2">Sel1 repeat family protein</fullName>
    </submittedName>
</protein>
<feature type="signal peptide" evidence="1">
    <location>
        <begin position="1"/>
        <end position="24"/>
    </location>
</feature>
<organism evidence="2 3">
    <name type="scientific">Vibrio tritonius</name>
    <dbReference type="NCBI Taxonomy" id="1435069"/>
    <lineage>
        <taxon>Bacteria</taxon>
        <taxon>Pseudomonadati</taxon>
        <taxon>Pseudomonadota</taxon>
        <taxon>Gammaproteobacteria</taxon>
        <taxon>Vibrionales</taxon>
        <taxon>Vibrionaceae</taxon>
        <taxon>Vibrio</taxon>
    </lineage>
</organism>